<reference evidence="2 3" key="1">
    <citation type="submission" date="2016-07" db="EMBL/GenBank/DDBJ databases">
        <title>Pervasive Adenine N6-methylation of Active Genes in Fungi.</title>
        <authorList>
            <consortium name="DOE Joint Genome Institute"/>
            <person name="Mondo S.J."/>
            <person name="Dannebaum R.O."/>
            <person name="Kuo R.C."/>
            <person name="Labutti K."/>
            <person name="Haridas S."/>
            <person name="Kuo A."/>
            <person name="Salamov A."/>
            <person name="Ahrendt S.R."/>
            <person name="Lipzen A."/>
            <person name="Sullivan W."/>
            <person name="Andreopoulos W.B."/>
            <person name="Clum A."/>
            <person name="Lindquist E."/>
            <person name="Daum C."/>
            <person name="Ramamoorthy G.K."/>
            <person name="Gryganskyi A."/>
            <person name="Culley D."/>
            <person name="Magnuson J.K."/>
            <person name="James T.Y."/>
            <person name="O'Malley M.A."/>
            <person name="Stajich J.E."/>
            <person name="Spatafora J.W."/>
            <person name="Visel A."/>
            <person name="Grigoriev I.V."/>
        </authorList>
    </citation>
    <scope>NUCLEOTIDE SEQUENCE [LARGE SCALE GENOMIC DNA]</scope>
    <source>
        <strain evidence="2 3">CBS 115471</strain>
    </source>
</reference>
<feature type="compositionally biased region" description="Low complexity" evidence="1">
    <location>
        <begin position="439"/>
        <end position="452"/>
    </location>
</feature>
<dbReference type="AlphaFoldDB" id="A0A1Y1YU10"/>
<proteinExistence type="predicted"/>
<keyword evidence="3" id="KW-1185">Reference proteome</keyword>
<organism evidence="2 3">
    <name type="scientific">Clohesyomyces aquaticus</name>
    <dbReference type="NCBI Taxonomy" id="1231657"/>
    <lineage>
        <taxon>Eukaryota</taxon>
        <taxon>Fungi</taxon>
        <taxon>Dikarya</taxon>
        <taxon>Ascomycota</taxon>
        <taxon>Pezizomycotina</taxon>
        <taxon>Dothideomycetes</taxon>
        <taxon>Pleosporomycetidae</taxon>
        <taxon>Pleosporales</taxon>
        <taxon>Lindgomycetaceae</taxon>
        <taxon>Clohesyomyces</taxon>
    </lineage>
</organism>
<comment type="caution">
    <text evidence="2">The sequence shown here is derived from an EMBL/GenBank/DDBJ whole genome shotgun (WGS) entry which is preliminary data.</text>
</comment>
<sequence>MNPLEFLQRTDRRLYEQIKDLGAVLPSTSTNTTITALEFIKRSDKRLYEQVRDVGVLLRIISADAATAVPDFHDPDATTATGASLPAVTQSITKAIADFPRQNPSTATSSIPPITQTVTRTFTDRLTTTTTLPRVTVTELRTTTLPRATFTEARQISPTVIVRMGCTLAPTIAAPTIPAPATPSTATAVSNPIFRNAKAITRYFFGECSLSGALRAYIPIVGELLFSAGCLGIGAAAGAGLYHLIHREELEQQDQAKIQLAVWHVIRIIETDPKLKAMLADPDPEPLIAKMRDEVLKMVNKHLDLPQGEAVFAELQRKRANGQIQEEIQKGQDEERAAKKPKRNNGDLGDGHYNGNRHNSDDDDDDDEDCNGRGRPFLSALLDGHCPAPVLNNRGNSDSAPRKRRRAPGSTKRSYEEEMGEICTALDACVYPDTPPGTAPRAPSPISRPRISGALPPPNPPRPRRRKQTPKAAVKPKSPLGLALPTFGTQLSPISEGNSIVTEPDSQQSPPIRYRVNESRQLWAQVQDKHRARELEKVERRIEREMESQVQAILEQVDLLGEDLRLVVEE</sequence>
<name>A0A1Y1YU10_9PLEO</name>
<dbReference type="Proteomes" id="UP000193144">
    <property type="component" value="Unassembled WGS sequence"/>
</dbReference>
<gene>
    <name evidence="2" type="ORF">BCR34DRAFT_667948</name>
</gene>
<evidence type="ECO:0000313" key="3">
    <source>
        <dbReference type="Proteomes" id="UP000193144"/>
    </source>
</evidence>
<feature type="region of interest" description="Disordered" evidence="1">
    <location>
        <begin position="434"/>
        <end position="484"/>
    </location>
</feature>
<protein>
    <submittedName>
        <fullName evidence="2">Uncharacterized protein</fullName>
    </submittedName>
</protein>
<feature type="compositionally biased region" description="Basic and acidic residues" evidence="1">
    <location>
        <begin position="327"/>
        <end position="338"/>
    </location>
</feature>
<evidence type="ECO:0000313" key="2">
    <source>
        <dbReference type="EMBL" id="ORY01518.1"/>
    </source>
</evidence>
<evidence type="ECO:0000256" key="1">
    <source>
        <dbReference type="SAM" id="MobiDB-lite"/>
    </source>
</evidence>
<dbReference type="OrthoDB" id="3691606at2759"/>
<feature type="region of interest" description="Disordered" evidence="1">
    <location>
        <begin position="325"/>
        <end position="418"/>
    </location>
</feature>
<dbReference type="EMBL" id="MCFA01000169">
    <property type="protein sequence ID" value="ORY01518.1"/>
    <property type="molecule type" value="Genomic_DNA"/>
</dbReference>
<accession>A0A1Y1YU10</accession>